<dbReference type="Pfam" id="PF06048">
    <property type="entry name" value="DUF927"/>
    <property type="match status" value="1"/>
</dbReference>
<organism evidence="2">
    <name type="scientific">Dichelobacter nodosus</name>
    <name type="common">Bacteroides nodosus</name>
    <dbReference type="NCBI Taxonomy" id="870"/>
    <lineage>
        <taxon>Bacteria</taxon>
        <taxon>Pseudomonadati</taxon>
        <taxon>Pseudomonadota</taxon>
        <taxon>Gammaproteobacteria</taxon>
        <taxon>Cardiobacteriales</taxon>
        <taxon>Cardiobacteriaceae</taxon>
        <taxon>Dichelobacter</taxon>
    </lineage>
</organism>
<gene>
    <name evidence="2" type="primary">orf562</name>
</gene>
<dbReference type="EMBL" id="AY847513">
    <property type="protein sequence ID" value="AAW31812.1"/>
    <property type="molecule type" value="Genomic_DNA"/>
</dbReference>
<dbReference type="AlphaFoldDB" id="Q5I708"/>
<accession>Q5I708</accession>
<protein>
    <submittedName>
        <fullName evidence="2">Orf562</fullName>
    </submittedName>
</protein>
<proteinExistence type="predicted"/>
<sequence length="562" mass="63225">MEKCRPYTVTEDDGIWHYPIKADGSDFLAPIRLCDPFDVIGTGCDLSGQYFHIIERGGERCLIARGDVGTNDGWRALRNIINIPSARKKLDLLTEYIQDIQQKSDDLWEITDTAGWQKDAYILPNGEAIGRAERTYFNGKISNAKRKAYTTKGSLDDWKTQIGKYAEGNSRLCLLLGAAFAAPLIKYFGVDGGIIHLYGKSSSGKTTAQRIAQSVWGHGIDTTESWNTTAFALTNNATARNDGLLSMDEISEDGNGLGVDLSIYALSNGKGRAQGSKDGGNRPEVSFHVLCTSTGEVSLENHLLTHGRQIKAGQLVRCPSIPHKLETHHDFADFRSFTQHLNQAISKYYGTAGRAFITKFSENLPHWSSVASHLFDEYHETLIREFSLNSNSQTTRTARLFAAAMVGIDLACKFSILTLSKASALESIKQCFSDWIMPVQHQTNGKSYEENAIEQTAIDYMSRHRFDFVDLEQPCQIPNNFSGYIKKFADQDDEYYIFSSVFKNEICKGFDEEAVKTVLYDLGWLQKNQKKRWQFQLYGKLRQSNKSERLGYFYKFSGICPK</sequence>
<evidence type="ECO:0000259" key="1">
    <source>
        <dbReference type="Pfam" id="PF06048"/>
    </source>
</evidence>
<feature type="domain" description="DUF927" evidence="1">
    <location>
        <begin position="11"/>
        <end position="282"/>
    </location>
</feature>
<name>Q5I708_DICNO</name>
<reference evidence="2" key="1">
    <citation type="journal article" date="2009" name="Anaerobe">
        <title>The intD mobile genetic element from Dichelobacter nodosus, the causative agent of ovine footrot, is associated with the benign phenotype.</title>
        <authorList>
            <person name="Tanjung L.R."/>
            <person name="Whittle G."/>
            <person name="Shaw B.E."/>
            <person name="Bloomfield G.A."/>
            <person name="Katz M.E."/>
            <person name="Cheetham B.F."/>
        </authorList>
    </citation>
    <scope>NUCLEOTIDE SEQUENCE</scope>
    <source>
        <strain evidence="2">C305-1</strain>
    </source>
</reference>
<dbReference type="InterPro" id="IPR009270">
    <property type="entry name" value="DUF927"/>
</dbReference>
<evidence type="ECO:0000313" key="2">
    <source>
        <dbReference type="EMBL" id="AAW31812.1"/>
    </source>
</evidence>